<evidence type="ECO:0000313" key="8">
    <source>
        <dbReference type="EMBL" id="KAE9313585.1"/>
    </source>
</evidence>
<dbReference type="AlphaFoldDB" id="A0A6A3XXX7"/>
<keyword evidence="10" id="KW-1185">Reference proteome</keyword>
<name>A0A6A3XXX7_9STRA</name>
<evidence type="ECO:0008006" key="16">
    <source>
        <dbReference type="Google" id="ProtNLM"/>
    </source>
</evidence>
<dbReference type="EMBL" id="QXGD01000459">
    <property type="protein sequence ID" value="KAE9239027.1"/>
    <property type="molecule type" value="Genomic_DNA"/>
</dbReference>
<feature type="compositionally biased region" description="Acidic residues" evidence="1">
    <location>
        <begin position="215"/>
        <end position="224"/>
    </location>
</feature>
<sequence>MTSKTSQAGTTVFTYKPYVNTLDLEDFNEKASLSTRIRWLEKFQSMAVQGGWSDKMRIYEMKLKLPSSARDWRYNLDESVRHSWKRFLKAFKAPLEIFYRLNRVADKAGINFRKSSKERERHFKVFMKKLLDSSLRSTLQGQSLHSLEDLEFVLKQYEEMHQDDDYETPPPRRESRPDYMSAGNVRLKRSAKAYVAQSKVESGSEDEKQVHFQETTEEIPEQEVETGSSESQLPEDWSHVYRAMENAGWKPPPREFRPSDSSPRFGKPPDTSRFCETWKRFGHNEDRCWSGLQCDRCQQQGHPAQYCKPSPCKFCAGFHGEVCEGPRIF</sequence>
<evidence type="ECO:0000313" key="9">
    <source>
        <dbReference type="Proteomes" id="UP000429523"/>
    </source>
</evidence>
<dbReference type="Proteomes" id="UP000440732">
    <property type="component" value="Unassembled WGS sequence"/>
</dbReference>
<dbReference type="Proteomes" id="UP000429523">
    <property type="component" value="Unassembled WGS sequence"/>
</dbReference>
<dbReference type="EMBL" id="QXGA01000656">
    <property type="protein sequence ID" value="KAE9142972.1"/>
    <property type="molecule type" value="Genomic_DNA"/>
</dbReference>
<dbReference type="Proteomes" id="UP000460718">
    <property type="component" value="Unassembled WGS sequence"/>
</dbReference>
<dbReference type="Proteomes" id="UP000437068">
    <property type="component" value="Unassembled WGS sequence"/>
</dbReference>
<evidence type="ECO:0000313" key="2">
    <source>
        <dbReference type="EMBL" id="KAE8939329.1"/>
    </source>
</evidence>
<protein>
    <recommendedName>
        <fullName evidence="16">Retrotransposon gag domain-containing protein</fullName>
    </recommendedName>
</protein>
<evidence type="ECO:0000256" key="1">
    <source>
        <dbReference type="SAM" id="MobiDB-lite"/>
    </source>
</evidence>
<dbReference type="EMBL" id="QXGF01000497">
    <property type="protein sequence ID" value="KAE8939329.1"/>
    <property type="molecule type" value="Genomic_DNA"/>
</dbReference>
<dbReference type="EMBL" id="QXFZ01000835">
    <property type="protein sequence ID" value="KAE9103429.1"/>
    <property type="molecule type" value="Genomic_DNA"/>
</dbReference>
<organism evidence="6 10">
    <name type="scientific">Phytophthora fragariae</name>
    <dbReference type="NCBI Taxonomy" id="53985"/>
    <lineage>
        <taxon>Eukaryota</taxon>
        <taxon>Sar</taxon>
        <taxon>Stramenopiles</taxon>
        <taxon>Oomycota</taxon>
        <taxon>Peronosporomycetes</taxon>
        <taxon>Peronosporales</taxon>
        <taxon>Peronosporaceae</taxon>
        <taxon>Phytophthora</taxon>
    </lineage>
</organism>
<evidence type="ECO:0000313" key="10">
    <source>
        <dbReference type="Proteomes" id="UP000433483"/>
    </source>
</evidence>
<feature type="region of interest" description="Disordered" evidence="1">
    <location>
        <begin position="197"/>
        <end position="233"/>
    </location>
</feature>
<gene>
    <name evidence="8" type="ORF">PF001_g8667</name>
    <name evidence="7" type="ORF">PF002_g10471</name>
    <name evidence="6" type="ORF">PF005_g11994</name>
    <name evidence="5" type="ORF">PF006_g11969</name>
    <name evidence="4" type="ORF">PF007_g14408</name>
    <name evidence="2" type="ORF">PF009_g10823</name>
    <name evidence="3" type="ORF">PF011_g14830</name>
</gene>
<evidence type="ECO:0000313" key="15">
    <source>
        <dbReference type="Proteomes" id="UP000460718"/>
    </source>
</evidence>
<accession>A0A6A3XXX7</accession>
<evidence type="ECO:0000313" key="11">
    <source>
        <dbReference type="Proteomes" id="UP000437068"/>
    </source>
</evidence>
<dbReference type="EMBL" id="QXGE01000399">
    <property type="protein sequence ID" value="KAE9313585.1"/>
    <property type="molecule type" value="Genomic_DNA"/>
</dbReference>
<dbReference type="EMBL" id="QXFW01000976">
    <property type="protein sequence ID" value="KAE8998945.1"/>
    <property type="molecule type" value="Genomic_DNA"/>
</dbReference>
<dbReference type="EMBL" id="QXGB01000618">
    <property type="protein sequence ID" value="KAE9208972.1"/>
    <property type="molecule type" value="Genomic_DNA"/>
</dbReference>
<evidence type="ECO:0000313" key="6">
    <source>
        <dbReference type="EMBL" id="KAE9208972.1"/>
    </source>
</evidence>
<evidence type="ECO:0000313" key="5">
    <source>
        <dbReference type="EMBL" id="KAE9142972.1"/>
    </source>
</evidence>
<comment type="caution">
    <text evidence="6">The sequence shown here is derived from an EMBL/GenBank/DDBJ whole genome shotgun (WGS) entry which is preliminary data.</text>
</comment>
<evidence type="ECO:0000313" key="14">
    <source>
        <dbReference type="Proteomes" id="UP000441208"/>
    </source>
</evidence>
<evidence type="ECO:0000313" key="7">
    <source>
        <dbReference type="EMBL" id="KAE9239027.1"/>
    </source>
</evidence>
<reference evidence="9 10" key="1">
    <citation type="submission" date="2018-08" db="EMBL/GenBank/DDBJ databases">
        <title>Genomic investigation of the strawberry pathogen Phytophthora fragariae indicates pathogenicity is determined by transcriptional variation in three key races.</title>
        <authorList>
            <person name="Adams T.M."/>
            <person name="Armitage A.D."/>
            <person name="Sobczyk M.K."/>
            <person name="Bates H.J."/>
            <person name="Dunwell J.M."/>
            <person name="Nellist C.F."/>
            <person name="Harrison R.J."/>
        </authorList>
    </citation>
    <scope>NUCLEOTIDE SEQUENCE [LARGE SCALE GENOMIC DNA]</scope>
    <source>
        <strain evidence="8 11">A4</strain>
        <strain evidence="7 12">BC-1</strain>
        <strain evidence="6 10">NOV-27</strain>
        <strain evidence="5 13">NOV-5</strain>
        <strain evidence="4 14">NOV-71</strain>
        <strain evidence="2 9">NOV-9</strain>
        <strain evidence="3 15">SCRP245</strain>
    </source>
</reference>
<dbReference type="OrthoDB" id="90269at2759"/>
<evidence type="ECO:0000313" key="13">
    <source>
        <dbReference type="Proteomes" id="UP000440732"/>
    </source>
</evidence>
<feature type="region of interest" description="Disordered" evidence="1">
    <location>
        <begin position="249"/>
        <end position="270"/>
    </location>
</feature>
<evidence type="ECO:0000313" key="3">
    <source>
        <dbReference type="EMBL" id="KAE8998945.1"/>
    </source>
</evidence>
<proteinExistence type="predicted"/>
<dbReference type="Proteomes" id="UP000441208">
    <property type="component" value="Unassembled WGS sequence"/>
</dbReference>
<evidence type="ECO:0000313" key="12">
    <source>
        <dbReference type="Proteomes" id="UP000440367"/>
    </source>
</evidence>
<evidence type="ECO:0000313" key="4">
    <source>
        <dbReference type="EMBL" id="KAE9103429.1"/>
    </source>
</evidence>
<dbReference type="Proteomes" id="UP000433483">
    <property type="component" value="Unassembled WGS sequence"/>
</dbReference>
<dbReference type="Proteomes" id="UP000440367">
    <property type="component" value="Unassembled WGS sequence"/>
</dbReference>